<comment type="caution">
    <text evidence="8">The sequence shown here is derived from an EMBL/GenBank/DDBJ whole genome shotgun (WGS) entry which is preliminary data.</text>
</comment>
<feature type="transmembrane region" description="Helical" evidence="6">
    <location>
        <begin position="308"/>
        <end position="333"/>
    </location>
</feature>
<accession>A0A316TCZ2</accession>
<feature type="transmembrane region" description="Helical" evidence="6">
    <location>
        <begin position="284"/>
        <end position="302"/>
    </location>
</feature>
<keyword evidence="4 6" id="KW-1133">Transmembrane helix</keyword>
<name>A0A316TCZ2_9ACTN</name>
<feature type="transmembrane region" description="Helical" evidence="6">
    <location>
        <begin position="78"/>
        <end position="99"/>
    </location>
</feature>
<evidence type="ECO:0000256" key="6">
    <source>
        <dbReference type="SAM" id="Phobius"/>
    </source>
</evidence>
<dbReference type="PROSITE" id="PS50850">
    <property type="entry name" value="MFS"/>
    <property type="match status" value="1"/>
</dbReference>
<dbReference type="InterPro" id="IPR022324">
    <property type="entry name" value="Bacilysin_exporter_BacE_put"/>
</dbReference>
<feature type="transmembrane region" description="Helical" evidence="6">
    <location>
        <begin position="48"/>
        <end position="71"/>
    </location>
</feature>
<feature type="transmembrane region" description="Helical" evidence="6">
    <location>
        <begin position="376"/>
        <end position="393"/>
    </location>
</feature>
<feature type="transmembrane region" description="Helical" evidence="6">
    <location>
        <begin position="148"/>
        <end position="166"/>
    </location>
</feature>
<evidence type="ECO:0000256" key="3">
    <source>
        <dbReference type="ARBA" id="ARBA00022692"/>
    </source>
</evidence>
<keyword evidence="9" id="KW-1185">Reference proteome</keyword>
<keyword evidence="2" id="KW-1003">Cell membrane</keyword>
<sequence>MSGPALAPLRDRRFRWYFASRAVDLLGDIMGGVALAFAVLEVSDSPSALGFVLAAHSVPLVAFLLIGGVLADRFGRTLIIQLSNLTAAVTALAIAALVLTGHAEIWQLAALTAVNGVAAAANQPALAGLLPQLAPKGALQQANALNGLLRNTALVLAPAAAGALVVGVGPGWAIAINGATYLLSAALLLPIKLPAPPQRGKGDSIVADLRTGWTFFRRTTWLWVIVLAFSALNALSSGGFQTLGPAHAKGSEIGVHGWALILSSGAVGLVLTSIVFLRVPLRRPLLWGMLGCAVYAGQMIALGSTTELWILMTAAFVAGAGIEIFGLGWELAMQEHVPADMLSRVYSYDMLGSFVAIPVGQLAFGPLGAAFGVQQMILVAGLAYCAISLLSLVSRSVRSMTRAEAPVTESTTDAPVS</sequence>
<feature type="transmembrane region" description="Helical" evidence="6">
    <location>
        <begin position="22"/>
        <end position="42"/>
    </location>
</feature>
<dbReference type="Proteomes" id="UP000245507">
    <property type="component" value="Unassembled WGS sequence"/>
</dbReference>
<reference evidence="8 9" key="1">
    <citation type="submission" date="2018-05" db="EMBL/GenBank/DDBJ databases">
        <title>Nocardioides silvaticus genome.</title>
        <authorList>
            <person name="Li C."/>
            <person name="Wang G."/>
        </authorList>
    </citation>
    <scope>NUCLEOTIDE SEQUENCE [LARGE SCALE GENOMIC DNA]</scope>
    <source>
        <strain evidence="8 9">CCTCC AB 2018079</strain>
    </source>
</reference>
<dbReference type="GO" id="GO:0005886">
    <property type="term" value="C:plasma membrane"/>
    <property type="evidence" value="ECO:0007669"/>
    <property type="project" value="UniProtKB-SubCell"/>
</dbReference>
<evidence type="ECO:0000256" key="1">
    <source>
        <dbReference type="ARBA" id="ARBA00004651"/>
    </source>
</evidence>
<dbReference type="PANTHER" id="PTHR23513">
    <property type="entry name" value="INTEGRAL MEMBRANE EFFLUX PROTEIN-RELATED"/>
    <property type="match status" value="1"/>
</dbReference>
<dbReference type="PRINTS" id="PR01988">
    <property type="entry name" value="EXPORTERBACE"/>
</dbReference>
<evidence type="ECO:0000313" key="8">
    <source>
        <dbReference type="EMBL" id="PWN01391.1"/>
    </source>
</evidence>
<dbReference type="InterPro" id="IPR036259">
    <property type="entry name" value="MFS_trans_sf"/>
</dbReference>
<evidence type="ECO:0000256" key="4">
    <source>
        <dbReference type="ARBA" id="ARBA00022989"/>
    </source>
</evidence>
<dbReference type="SUPFAM" id="SSF103473">
    <property type="entry name" value="MFS general substrate transporter"/>
    <property type="match status" value="1"/>
</dbReference>
<dbReference type="Pfam" id="PF07690">
    <property type="entry name" value="MFS_1"/>
    <property type="match status" value="1"/>
</dbReference>
<feature type="transmembrane region" description="Helical" evidence="6">
    <location>
        <begin position="345"/>
        <end position="364"/>
    </location>
</feature>
<comment type="subcellular location">
    <subcellularLocation>
        <location evidence="1">Cell membrane</location>
        <topology evidence="1">Multi-pass membrane protein</topology>
    </subcellularLocation>
</comment>
<gene>
    <name evidence="8" type="ORF">DJ010_17640</name>
</gene>
<dbReference type="PANTHER" id="PTHR23513:SF11">
    <property type="entry name" value="STAPHYLOFERRIN A TRANSPORTER"/>
    <property type="match status" value="1"/>
</dbReference>
<dbReference type="CDD" id="cd06173">
    <property type="entry name" value="MFS_MefA_like"/>
    <property type="match status" value="1"/>
</dbReference>
<dbReference type="GO" id="GO:0022857">
    <property type="term" value="F:transmembrane transporter activity"/>
    <property type="evidence" value="ECO:0007669"/>
    <property type="project" value="InterPro"/>
</dbReference>
<proteinExistence type="predicted"/>
<dbReference type="EMBL" id="QGDD01000009">
    <property type="protein sequence ID" value="PWN01391.1"/>
    <property type="molecule type" value="Genomic_DNA"/>
</dbReference>
<feature type="transmembrane region" description="Helical" evidence="6">
    <location>
        <begin position="255"/>
        <end position="277"/>
    </location>
</feature>
<evidence type="ECO:0000259" key="7">
    <source>
        <dbReference type="PROSITE" id="PS50850"/>
    </source>
</evidence>
<dbReference type="Gene3D" id="1.20.1250.20">
    <property type="entry name" value="MFS general substrate transporter like domains"/>
    <property type="match status" value="1"/>
</dbReference>
<keyword evidence="5 6" id="KW-0472">Membrane</keyword>
<keyword evidence="3 6" id="KW-0812">Transmembrane</keyword>
<protein>
    <submittedName>
        <fullName evidence="8">MFS transporter</fullName>
    </submittedName>
</protein>
<dbReference type="AlphaFoldDB" id="A0A316TCZ2"/>
<feature type="transmembrane region" description="Helical" evidence="6">
    <location>
        <begin position="220"/>
        <end position="243"/>
    </location>
</feature>
<dbReference type="InterPro" id="IPR011701">
    <property type="entry name" value="MFS"/>
</dbReference>
<feature type="domain" description="Major facilitator superfamily (MFS) profile" evidence="7">
    <location>
        <begin position="1"/>
        <end position="398"/>
    </location>
</feature>
<dbReference type="RefSeq" id="WP_109696215.1">
    <property type="nucleotide sequence ID" value="NZ_QGDD01000009.1"/>
</dbReference>
<evidence type="ECO:0000256" key="5">
    <source>
        <dbReference type="ARBA" id="ARBA00023136"/>
    </source>
</evidence>
<evidence type="ECO:0000256" key="2">
    <source>
        <dbReference type="ARBA" id="ARBA00022475"/>
    </source>
</evidence>
<dbReference type="OrthoDB" id="4528313at2"/>
<organism evidence="8 9">
    <name type="scientific">Nocardioides silvaticus</name>
    <dbReference type="NCBI Taxonomy" id="2201891"/>
    <lineage>
        <taxon>Bacteria</taxon>
        <taxon>Bacillati</taxon>
        <taxon>Actinomycetota</taxon>
        <taxon>Actinomycetes</taxon>
        <taxon>Propionibacteriales</taxon>
        <taxon>Nocardioidaceae</taxon>
        <taxon>Nocardioides</taxon>
    </lineage>
</organism>
<evidence type="ECO:0000313" key="9">
    <source>
        <dbReference type="Proteomes" id="UP000245507"/>
    </source>
</evidence>
<dbReference type="InterPro" id="IPR020846">
    <property type="entry name" value="MFS_dom"/>
</dbReference>